<dbReference type="InterPro" id="IPR009075">
    <property type="entry name" value="AcylCo_DH/oxidase_C"/>
</dbReference>
<evidence type="ECO:0000259" key="8">
    <source>
        <dbReference type="Pfam" id="PF02770"/>
    </source>
</evidence>
<dbReference type="InterPro" id="IPR013786">
    <property type="entry name" value="AcylCoA_DH/ox_N"/>
</dbReference>
<dbReference type="SUPFAM" id="SSF56645">
    <property type="entry name" value="Acyl-CoA dehydrogenase NM domain-like"/>
    <property type="match status" value="1"/>
</dbReference>
<accession>A0ABW4MXX4</accession>
<dbReference type="InterPro" id="IPR006091">
    <property type="entry name" value="Acyl-CoA_Oxase/DH_mid-dom"/>
</dbReference>
<comment type="caution">
    <text evidence="10">The sequence shown here is derived from an EMBL/GenBank/DDBJ whole genome shotgun (WGS) entry which is preliminary data.</text>
</comment>
<dbReference type="EMBL" id="JBHUEY010000001">
    <property type="protein sequence ID" value="MFD1782501.1"/>
    <property type="molecule type" value="Genomic_DNA"/>
</dbReference>
<evidence type="ECO:0000259" key="7">
    <source>
        <dbReference type="Pfam" id="PF00441"/>
    </source>
</evidence>
<protein>
    <submittedName>
        <fullName evidence="10">Acyl-CoA dehydrogenase family protein</fullName>
    </submittedName>
</protein>
<comment type="cofactor">
    <cofactor evidence="1 6">
        <name>FAD</name>
        <dbReference type="ChEBI" id="CHEBI:57692"/>
    </cofactor>
</comment>
<evidence type="ECO:0000256" key="5">
    <source>
        <dbReference type="ARBA" id="ARBA00023002"/>
    </source>
</evidence>
<reference evidence="11" key="1">
    <citation type="journal article" date="2019" name="Int. J. Syst. Evol. Microbiol.">
        <title>The Global Catalogue of Microorganisms (GCM) 10K type strain sequencing project: providing services to taxonomists for standard genome sequencing and annotation.</title>
        <authorList>
            <consortium name="The Broad Institute Genomics Platform"/>
            <consortium name="The Broad Institute Genome Sequencing Center for Infectious Disease"/>
            <person name="Wu L."/>
            <person name="Ma J."/>
        </authorList>
    </citation>
    <scope>NUCLEOTIDE SEQUENCE [LARGE SCALE GENOMIC DNA]</scope>
    <source>
        <strain evidence="11">DFY28</strain>
    </source>
</reference>
<dbReference type="SUPFAM" id="SSF47203">
    <property type="entry name" value="Acyl-CoA dehydrogenase C-terminal domain-like"/>
    <property type="match status" value="1"/>
</dbReference>
<dbReference type="Gene3D" id="1.20.140.10">
    <property type="entry name" value="Butyryl-CoA Dehydrogenase, subunit A, domain 3"/>
    <property type="match status" value="1"/>
</dbReference>
<keyword evidence="11" id="KW-1185">Reference proteome</keyword>
<evidence type="ECO:0000256" key="3">
    <source>
        <dbReference type="ARBA" id="ARBA00022630"/>
    </source>
</evidence>
<organism evidence="10 11">
    <name type="scientific">Phenylobacterium terrae</name>
    <dbReference type="NCBI Taxonomy" id="2665495"/>
    <lineage>
        <taxon>Bacteria</taxon>
        <taxon>Pseudomonadati</taxon>
        <taxon>Pseudomonadota</taxon>
        <taxon>Alphaproteobacteria</taxon>
        <taxon>Caulobacterales</taxon>
        <taxon>Caulobacteraceae</taxon>
        <taxon>Phenylobacterium</taxon>
    </lineage>
</organism>
<dbReference type="Pfam" id="PF02770">
    <property type="entry name" value="Acyl-CoA_dh_M"/>
    <property type="match status" value="1"/>
</dbReference>
<dbReference type="InterPro" id="IPR037069">
    <property type="entry name" value="AcylCoA_DH/ox_N_sf"/>
</dbReference>
<dbReference type="PANTHER" id="PTHR43292">
    <property type="entry name" value="ACYL-COA DEHYDROGENASE"/>
    <property type="match status" value="1"/>
</dbReference>
<dbReference type="Proteomes" id="UP001597237">
    <property type="component" value="Unassembled WGS sequence"/>
</dbReference>
<dbReference type="Gene3D" id="2.40.110.10">
    <property type="entry name" value="Butyryl-CoA Dehydrogenase, subunit A, domain 2"/>
    <property type="match status" value="1"/>
</dbReference>
<comment type="similarity">
    <text evidence="2 6">Belongs to the acyl-CoA dehydrogenase family.</text>
</comment>
<dbReference type="InterPro" id="IPR052161">
    <property type="entry name" value="Mycobact_Acyl-CoA_DH"/>
</dbReference>
<dbReference type="InterPro" id="IPR036250">
    <property type="entry name" value="AcylCo_DH-like_C"/>
</dbReference>
<evidence type="ECO:0000313" key="10">
    <source>
        <dbReference type="EMBL" id="MFD1782501.1"/>
    </source>
</evidence>
<dbReference type="PANTHER" id="PTHR43292:SF3">
    <property type="entry name" value="ACYL-COA DEHYDROGENASE FADE29"/>
    <property type="match status" value="1"/>
</dbReference>
<evidence type="ECO:0000259" key="9">
    <source>
        <dbReference type="Pfam" id="PF02771"/>
    </source>
</evidence>
<feature type="domain" description="Acyl-CoA dehydrogenase/oxidase C-terminal" evidence="7">
    <location>
        <begin position="241"/>
        <end position="401"/>
    </location>
</feature>
<evidence type="ECO:0000256" key="1">
    <source>
        <dbReference type="ARBA" id="ARBA00001974"/>
    </source>
</evidence>
<dbReference type="Pfam" id="PF02771">
    <property type="entry name" value="Acyl-CoA_dh_N"/>
    <property type="match status" value="1"/>
</dbReference>
<keyword evidence="5 6" id="KW-0560">Oxidoreductase</keyword>
<evidence type="ECO:0000256" key="4">
    <source>
        <dbReference type="ARBA" id="ARBA00022827"/>
    </source>
</evidence>
<gene>
    <name evidence="10" type="ORF">ACFSC0_03770</name>
</gene>
<evidence type="ECO:0000313" key="11">
    <source>
        <dbReference type="Proteomes" id="UP001597237"/>
    </source>
</evidence>
<dbReference type="InterPro" id="IPR046373">
    <property type="entry name" value="Acyl-CoA_Oxase/DH_mid-dom_sf"/>
</dbReference>
<keyword evidence="4 6" id="KW-0274">FAD</keyword>
<name>A0ABW4MXX4_9CAUL</name>
<dbReference type="InterPro" id="IPR009100">
    <property type="entry name" value="AcylCoA_DH/oxidase_NM_dom_sf"/>
</dbReference>
<feature type="domain" description="Acyl-CoA dehydrogenase/oxidase N-terminal" evidence="9">
    <location>
        <begin position="55"/>
        <end position="132"/>
    </location>
</feature>
<dbReference type="RefSeq" id="WP_377280447.1">
    <property type="nucleotide sequence ID" value="NZ_JBHRSI010000001.1"/>
</dbReference>
<proteinExistence type="inferred from homology"/>
<feature type="domain" description="Acyl-CoA oxidase/dehydrogenase middle" evidence="8">
    <location>
        <begin position="136"/>
        <end position="229"/>
    </location>
</feature>
<dbReference type="Gene3D" id="1.10.540.10">
    <property type="entry name" value="Acyl-CoA dehydrogenase/oxidase, N-terminal domain"/>
    <property type="match status" value="1"/>
</dbReference>
<sequence length="409" mass="44735">MADFGGADLEAFRGEVKAWLEANYPPELKEPRPKTDPEAIWGGRKFAGSEDPHIVWMRRVAEKGWTAPTWPKEYGGGGLSPAQARVLEQELQRGGYRQPLASFGIWMLGPVLLEYGNEEQKKEHLPKIVRGEIRWCQGYSEPGAGSDLASLQTRCEDKGDHWLINGQKIWTSYADKADWCFCLVRTDTSKKHEGISFVLIDMSSPGVETRPIQLISGESPFCETFFTDVKVPKENMVGKLNGGWEIAKRLLQYERQNISGGFGGGGGAGGAAGDLGQIAKTYVGTDEAGRVADWDLRRRITENKMNFQALQMTIARSAAESRAGGGPSAATSIIKYAAASFAQERSELMIEAMGHQGLGWEGEAFKGHELTATRGWLRSKGNSIEGGTSEVNINVVAKRVLGLPDPIKS</sequence>
<keyword evidence="3 6" id="KW-0285">Flavoprotein</keyword>
<evidence type="ECO:0000256" key="2">
    <source>
        <dbReference type="ARBA" id="ARBA00009347"/>
    </source>
</evidence>
<evidence type="ECO:0000256" key="6">
    <source>
        <dbReference type="RuleBase" id="RU362125"/>
    </source>
</evidence>
<dbReference type="Pfam" id="PF00441">
    <property type="entry name" value="Acyl-CoA_dh_1"/>
    <property type="match status" value="1"/>
</dbReference>